<sequence length="302" mass="33748">MYKTLFAFALSFCVQIGFSQVGIGTNNPDNSTLLDVAVPNKGFLGPRIALENRTDNITIPNPADGLIVYNTTTLNGNEQTALQPGYYYWNVNQWVPSKQGEIIEVTTNGELRNYLGYNADGIRNSTGFIHNGIHFRQGGTTGNGYGCKQWNGNGHWYCAFRGSTGFDWQTAFEAAKSRGGYLITFTSLAEWNWVKTNLIDSGTGYNLTNSIWIGYNKVNFSGNPTEFTWITGEQSKVFWGNSSYTENFFNSGEPNNQGGNEGCVHVINAAQNSERRWNDIDCEFSNSGWSSPWRDIIIEFEQ</sequence>
<dbReference type="Gene3D" id="3.10.100.10">
    <property type="entry name" value="Mannose-Binding Protein A, subunit A"/>
    <property type="match status" value="1"/>
</dbReference>
<dbReference type="CDD" id="cd00037">
    <property type="entry name" value="CLECT"/>
    <property type="match status" value="1"/>
</dbReference>
<evidence type="ECO:0000259" key="1">
    <source>
        <dbReference type="PROSITE" id="PS50041"/>
    </source>
</evidence>
<dbReference type="InterPro" id="IPR016186">
    <property type="entry name" value="C-type_lectin-like/link_sf"/>
</dbReference>
<reference evidence="2 3" key="1">
    <citation type="submission" date="2024-06" db="EMBL/GenBank/DDBJ databases">
        <title>Genomic Encyclopedia of Type Strains, Phase IV (KMG-IV): sequencing the most valuable type-strain genomes for metagenomic binning, comparative biology and taxonomic classification.</title>
        <authorList>
            <person name="Goeker M."/>
        </authorList>
    </citation>
    <scope>NUCLEOTIDE SEQUENCE [LARGE SCALE GENOMIC DNA]</scope>
    <source>
        <strain evidence="2 3">DSM 29388</strain>
    </source>
</reference>
<keyword evidence="3" id="KW-1185">Reference proteome</keyword>
<organism evidence="2 3">
    <name type="scientific">Moheibacter stercoris</name>
    <dbReference type="NCBI Taxonomy" id="1628251"/>
    <lineage>
        <taxon>Bacteria</taxon>
        <taxon>Pseudomonadati</taxon>
        <taxon>Bacteroidota</taxon>
        <taxon>Flavobacteriia</taxon>
        <taxon>Flavobacteriales</taxon>
        <taxon>Weeksellaceae</taxon>
        <taxon>Moheibacter</taxon>
    </lineage>
</organism>
<evidence type="ECO:0000313" key="2">
    <source>
        <dbReference type="EMBL" id="MET3731456.1"/>
    </source>
</evidence>
<accession>A0ABV2LS95</accession>
<comment type="caution">
    <text evidence="2">The sequence shown here is derived from an EMBL/GenBank/DDBJ whole genome shotgun (WGS) entry which is preliminary data.</text>
</comment>
<gene>
    <name evidence="2" type="ORF">ABID46_001025</name>
</gene>
<protein>
    <recommendedName>
        <fullName evidence="1">C-type lectin domain-containing protein</fullName>
    </recommendedName>
</protein>
<proteinExistence type="predicted"/>
<dbReference type="Proteomes" id="UP001549146">
    <property type="component" value="Unassembled WGS sequence"/>
</dbReference>
<dbReference type="InterPro" id="IPR001304">
    <property type="entry name" value="C-type_lectin-like"/>
</dbReference>
<dbReference type="PROSITE" id="PS50041">
    <property type="entry name" value="C_TYPE_LECTIN_2"/>
    <property type="match status" value="1"/>
</dbReference>
<evidence type="ECO:0000313" key="3">
    <source>
        <dbReference type="Proteomes" id="UP001549146"/>
    </source>
</evidence>
<name>A0ABV2LS95_9FLAO</name>
<dbReference type="EMBL" id="JBEPMO010000004">
    <property type="protein sequence ID" value="MET3731456.1"/>
    <property type="molecule type" value="Genomic_DNA"/>
</dbReference>
<dbReference type="SMART" id="SM00034">
    <property type="entry name" value="CLECT"/>
    <property type="match status" value="1"/>
</dbReference>
<feature type="domain" description="C-type lectin" evidence="1">
    <location>
        <begin position="157"/>
        <end position="283"/>
    </location>
</feature>
<dbReference type="SUPFAM" id="SSF56436">
    <property type="entry name" value="C-type lectin-like"/>
    <property type="match status" value="1"/>
</dbReference>
<dbReference type="Pfam" id="PF00059">
    <property type="entry name" value="Lectin_C"/>
    <property type="match status" value="1"/>
</dbReference>
<dbReference type="RefSeq" id="WP_354507747.1">
    <property type="nucleotide sequence ID" value="NZ_JBEPMO010000004.1"/>
</dbReference>
<dbReference type="InterPro" id="IPR016187">
    <property type="entry name" value="CTDL_fold"/>
</dbReference>